<protein>
    <recommendedName>
        <fullName evidence="3">DUF4221 domain-containing protein</fullName>
    </recommendedName>
</protein>
<name>A0A1I1CJR4_9BACT</name>
<organism evidence="1 2">
    <name type="scientific">Algoriphagus aquimarinus</name>
    <dbReference type="NCBI Taxonomy" id="237018"/>
    <lineage>
        <taxon>Bacteria</taxon>
        <taxon>Pseudomonadati</taxon>
        <taxon>Bacteroidota</taxon>
        <taxon>Cytophagia</taxon>
        <taxon>Cytophagales</taxon>
        <taxon>Cyclobacteriaceae</taxon>
        <taxon>Algoriphagus</taxon>
    </lineage>
</organism>
<evidence type="ECO:0000313" key="2">
    <source>
        <dbReference type="Proteomes" id="UP000198790"/>
    </source>
</evidence>
<proteinExistence type="predicted"/>
<dbReference type="InterPro" id="IPR025316">
    <property type="entry name" value="DUF4221"/>
</dbReference>
<dbReference type="Pfam" id="PF13970">
    <property type="entry name" value="DUF4221"/>
    <property type="match status" value="1"/>
</dbReference>
<dbReference type="STRING" id="237018.SAMN04489723_1305"/>
<gene>
    <name evidence="1" type="ORF">SAMN04489723_1305</name>
</gene>
<reference evidence="1 2" key="1">
    <citation type="submission" date="2016-10" db="EMBL/GenBank/DDBJ databases">
        <authorList>
            <person name="de Groot N.N."/>
        </authorList>
    </citation>
    <scope>NUCLEOTIDE SEQUENCE [LARGE SCALE GENOMIC DNA]</scope>
    <source>
        <strain evidence="1 2">DSM 23399</strain>
    </source>
</reference>
<evidence type="ECO:0008006" key="3">
    <source>
        <dbReference type="Google" id="ProtNLM"/>
    </source>
</evidence>
<dbReference type="SUPFAM" id="SSF63829">
    <property type="entry name" value="Calcium-dependent phosphotriesterase"/>
    <property type="match status" value="1"/>
</dbReference>
<accession>A0A1I1CJR4</accession>
<dbReference type="Proteomes" id="UP000198790">
    <property type="component" value="Unassembled WGS sequence"/>
</dbReference>
<dbReference type="AlphaFoldDB" id="A0A1I1CJR4"/>
<keyword evidence="2" id="KW-1185">Reference proteome</keyword>
<evidence type="ECO:0000313" key="1">
    <source>
        <dbReference type="EMBL" id="SFB60673.1"/>
    </source>
</evidence>
<dbReference type="EMBL" id="FOKK01000030">
    <property type="protein sequence ID" value="SFB60673.1"/>
    <property type="molecule type" value="Genomic_DNA"/>
</dbReference>
<sequence>MALVGCGSQESAENTQVNAINFSYTIDTVRVDAGDDFVHLGNQQPRFALSSDKKLLYNFDLNTSKLEIIDLDRLTLKEAITIEKDGPTGIGFNYWSVFNVSNQGDLFLGEGKYIQRLNAEQDQLTKYFFHSDSLKGDTLSKDEKINLQGEVSADGKFYFGTYGKQGDWDSETGLAIVNLQTKELQKIPLKIYEEFKQFNLYLQAANGNITSAAEEQVYVMRNGNQLLISSSAINELYLYNLEKGTTEKKTFHSSLTPDSKKTDYKNHSESRDEFSSLQLEKMKDVNFGMFLFDDHNNIYWRYTVQLDRISENQPIFNSYLTIFDEELNQIHEEKMDYPISLSYSFFIEGSLYYYINLEDELGFVRIKPTYE</sequence>